<organism evidence="3 4">
    <name type="scientific">Candidatus Wolfebacteria bacterium RIFOXYD1_FULL_48_65</name>
    <dbReference type="NCBI Taxonomy" id="1802561"/>
    <lineage>
        <taxon>Bacteria</taxon>
        <taxon>Candidatus Wolfeibacteriota</taxon>
    </lineage>
</organism>
<dbReference type="Proteomes" id="UP000179057">
    <property type="component" value="Unassembled WGS sequence"/>
</dbReference>
<evidence type="ECO:0000256" key="2">
    <source>
        <dbReference type="SAM" id="Phobius"/>
    </source>
</evidence>
<proteinExistence type="predicted"/>
<keyword evidence="2" id="KW-1133">Transmembrane helix</keyword>
<comment type="caution">
    <text evidence="3">The sequence shown here is derived from an EMBL/GenBank/DDBJ whole genome shotgun (WGS) entry which is preliminary data.</text>
</comment>
<evidence type="ECO:0000256" key="1">
    <source>
        <dbReference type="SAM" id="Coils"/>
    </source>
</evidence>
<sequence>MFITGPTSTIITGETLLDWQLEWSRHLSTQSVEYLGIAIGVITLLGGGFYFFSLRPLEKGLDEQEKQIENQKKEVERLIKEEIEKAKKDIKALVVESTVKDISIAVSQSRESIEKELNGIRTKLSSLDITRAEQSKEVQSIKKDQGATKTYLRDVDFRLRDLEIYKYSKEGQMGAIYVAIETIKKAIGTLEDWRIPYLLDSLEKEIDGLTLDFDIKNKIGDILSSIENTEHKQLTVKLRGILRESEKK</sequence>
<feature type="coiled-coil region" evidence="1">
    <location>
        <begin position="54"/>
        <end position="96"/>
    </location>
</feature>
<keyword evidence="1" id="KW-0175">Coiled coil</keyword>
<evidence type="ECO:0000313" key="3">
    <source>
        <dbReference type="EMBL" id="OGM94189.1"/>
    </source>
</evidence>
<keyword evidence="2" id="KW-0472">Membrane</keyword>
<dbReference type="EMBL" id="MGIV01000014">
    <property type="protein sequence ID" value="OGM94189.1"/>
    <property type="molecule type" value="Genomic_DNA"/>
</dbReference>
<protein>
    <submittedName>
        <fullName evidence="3">Uncharacterized protein</fullName>
    </submittedName>
</protein>
<name>A0A1F8E1F8_9BACT</name>
<feature type="transmembrane region" description="Helical" evidence="2">
    <location>
        <begin position="34"/>
        <end position="52"/>
    </location>
</feature>
<gene>
    <name evidence="3" type="ORF">A2610_02695</name>
</gene>
<dbReference type="AlphaFoldDB" id="A0A1F8E1F8"/>
<keyword evidence="2" id="KW-0812">Transmembrane</keyword>
<accession>A0A1F8E1F8</accession>
<reference evidence="3 4" key="1">
    <citation type="journal article" date="2016" name="Nat. Commun.">
        <title>Thousands of microbial genomes shed light on interconnected biogeochemical processes in an aquifer system.</title>
        <authorList>
            <person name="Anantharaman K."/>
            <person name="Brown C.T."/>
            <person name="Hug L.A."/>
            <person name="Sharon I."/>
            <person name="Castelle C.J."/>
            <person name="Probst A.J."/>
            <person name="Thomas B.C."/>
            <person name="Singh A."/>
            <person name="Wilkins M.J."/>
            <person name="Karaoz U."/>
            <person name="Brodie E.L."/>
            <person name="Williams K.H."/>
            <person name="Hubbard S.S."/>
            <person name="Banfield J.F."/>
        </authorList>
    </citation>
    <scope>NUCLEOTIDE SEQUENCE [LARGE SCALE GENOMIC DNA]</scope>
</reference>
<evidence type="ECO:0000313" key="4">
    <source>
        <dbReference type="Proteomes" id="UP000179057"/>
    </source>
</evidence>